<reference evidence="3" key="1">
    <citation type="submission" date="2015-01" db="EMBL/GenBank/DDBJ databases">
        <authorList>
            <person name="Aksoy S."/>
            <person name="Warren W."/>
            <person name="Wilson R.K."/>
        </authorList>
    </citation>
    <scope>NUCLEOTIDE SEQUENCE [LARGE SCALE GENOMIC DNA]</scope>
    <source>
        <strain evidence="3">IAEA</strain>
    </source>
</reference>
<reference evidence="2" key="2">
    <citation type="submission" date="2020-05" db="UniProtKB">
        <authorList>
            <consortium name="EnsemblMetazoa"/>
        </authorList>
    </citation>
    <scope>IDENTIFICATION</scope>
    <source>
        <strain evidence="2">IAEA</strain>
    </source>
</reference>
<feature type="transmembrane region" description="Helical" evidence="1">
    <location>
        <begin position="33"/>
        <end position="51"/>
    </location>
</feature>
<evidence type="ECO:0000313" key="3">
    <source>
        <dbReference type="Proteomes" id="UP000092460"/>
    </source>
</evidence>
<dbReference type="AlphaFoldDB" id="A0A1B0BV09"/>
<evidence type="ECO:0000313" key="2">
    <source>
        <dbReference type="EnsemblMetazoa" id="GPPI041285-PA"/>
    </source>
</evidence>
<keyword evidence="3" id="KW-1185">Reference proteome</keyword>
<feature type="transmembrane region" description="Helical" evidence="1">
    <location>
        <begin position="134"/>
        <end position="152"/>
    </location>
</feature>
<dbReference type="VEuPathDB" id="VectorBase:GPPI041285"/>
<sequence>MVKIWYAHLVGGNVALFSYFEFFSADESSNLEFLANIPCFVIIMLSFVYVCEVKTKSVEYETRNAPKSKCDCTVFIEQKTNNSCNCFVDGNIKTILDSRCGGISLYVKDDLKVNVVFNTNIVILLLPIIKNALLFLKCVLNVVMVFVFCAIINRERTKKVHLFPRRRSKFTLFTKIFKHTANDIIYFRAVKRLMEKHERCFSSMDAFNK</sequence>
<keyword evidence="1" id="KW-0812">Transmembrane</keyword>
<keyword evidence="1" id="KW-0472">Membrane</keyword>
<keyword evidence="1" id="KW-1133">Transmembrane helix</keyword>
<dbReference type="EnsemblMetazoa" id="GPPI041285-RA">
    <property type="protein sequence ID" value="GPPI041285-PA"/>
    <property type="gene ID" value="GPPI041285"/>
</dbReference>
<proteinExistence type="predicted"/>
<name>A0A1B0BV09_9MUSC</name>
<dbReference type="EMBL" id="JXJN01020999">
    <property type="status" value="NOT_ANNOTATED_CDS"/>
    <property type="molecule type" value="Genomic_DNA"/>
</dbReference>
<evidence type="ECO:0000256" key="1">
    <source>
        <dbReference type="SAM" id="Phobius"/>
    </source>
</evidence>
<organism evidence="2 3">
    <name type="scientific">Glossina palpalis gambiensis</name>
    <dbReference type="NCBI Taxonomy" id="67801"/>
    <lineage>
        <taxon>Eukaryota</taxon>
        <taxon>Metazoa</taxon>
        <taxon>Ecdysozoa</taxon>
        <taxon>Arthropoda</taxon>
        <taxon>Hexapoda</taxon>
        <taxon>Insecta</taxon>
        <taxon>Pterygota</taxon>
        <taxon>Neoptera</taxon>
        <taxon>Endopterygota</taxon>
        <taxon>Diptera</taxon>
        <taxon>Brachycera</taxon>
        <taxon>Muscomorpha</taxon>
        <taxon>Hippoboscoidea</taxon>
        <taxon>Glossinidae</taxon>
        <taxon>Glossina</taxon>
    </lineage>
</organism>
<dbReference type="Proteomes" id="UP000092460">
    <property type="component" value="Unassembled WGS sequence"/>
</dbReference>
<feature type="transmembrane region" description="Helical" evidence="1">
    <location>
        <begin position="111"/>
        <end position="128"/>
    </location>
</feature>
<accession>A0A1B0BV09</accession>
<protein>
    <submittedName>
        <fullName evidence="2">Uncharacterized protein</fullName>
    </submittedName>
</protein>